<protein>
    <submittedName>
        <fullName evidence="2">Uncharacterized protein</fullName>
    </submittedName>
</protein>
<dbReference type="RefSeq" id="WP_130199512.1">
    <property type="nucleotide sequence ID" value="NZ_QVFV01000005.1"/>
</dbReference>
<accession>A0A4Q7E3Q2</accession>
<dbReference type="EMBL" id="QVFV01000005">
    <property type="protein sequence ID" value="RZM76657.1"/>
    <property type="molecule type" value="Genomic_DNA"/>
</dbReference>
<organism evidence="2 3">
    <name type="scientific">Leptolyngbya iicbica LK</name>
    <dbReference type="NCBI Taxonomy" id="2294035"/>
    <lineage>
        <taxon>Bacteria</taxon>
        <taxon>Bacillati</taxon>
        <taxon>Cyanobacteriota</taxon>
        <taxon>Cyanophyceae</taxon>
        <taxon>Leptolyngbyales</taxon>
        <taxon>Leptolyngbyaceae</taxon>
        <taxon>Leptolyngbya group</taxon>
        <taxon>Leptolyngbya</taxon>
        <taxon>Leptolyngbya iicbica</taxon>
    </lineage>
</organism>
<comment type="caution">
    <text evidence="2">The sequence shown here is derived from an EMBL/GenBank/DDBJ whole genome shotgun (WGS) entry which is preliminary data.</text>
</comment>
<feature type="signal peptide" evidence="1">
    <location>
        <begin position="1"/>
        <end position="19"/>
    </location>
</feature>
<proteinExistence type="predicted"/>
<reference evidence="2 3" key="1">
    <citation type="submission" date="2018-11" db="EMBL/GenBank/DDBJ databases">
        <title>Whole genome sequencing of an environmental sample.</title>
        <authorList>
            <person name="Sarangi A.N."/>
            <person name="Singh D."/>
            <person name="Tripathy S."/>
        </authorList>
    </citation>
    <scope>NUCLEOTIDE SEQUENCE [LARGE SCALE GENOMIC DNA]</scope>
    <source>
        <strain evidence="2 3">Lakshadweep</strain>
    </source>
</reference>
<dbReference type="PROSITE" id="PS51257">
    <property type="entry name" value="PROKAR_LIPOPROTEIN"/>
    <property type="match status" value="1"/>
</dbReference>
<gene>
    <name evidence="2" type="ORF">DYY88_18550</name>
</gene>
<feature type="chain" id="PRO_5020313171" evidence="1">
    <location>
        <begin position="20"/>
        <end position="165"/>
    </location>
</feature>
<evidence type="ECO:0000256" key="1">
    <source>
        <dbReference type="SAM" id="SignalP"/>
    </source>
</evidence>
<keyword evidence="1" id="KW-0732">Signal</keyword>
<evidence type="ECO:0000313" key="3">
    <source>
        <dbReference type="Proteomes" id="UP000292459"/>
    </source>
</evidence>
<evidence type="ECO:0000313" key="2">
    <source>
        <dbReference type="EMBL" id="RZM76657.1"/>
    </source>
</evidence>
<dbReference type="AlphaFoldDB" id="A0A4Q7E3Q2"/>
<dbReference type="Proteomes" id="UP000292459">
    <property type="component" value="Unassembled WGS sequence"/>
</dbReference>
<name>A0A4Q7E3Q2_9CYAN</name>
<keyword evidence="3" id="KW-1185">Reference proteome</keyword>
<sequence length="165" mass="17688">MNSISKSLCLLTVIVGTTACTTPSAPPSPETACTQRTAEEMVVSTEDIAVVETGPVDAESGVRVLSMRNTVTGNTADCFYNEIDQQVTRVELTGNSSSLSPEDACVQRTAEEMVVSTADIAIVATGPVDPENGVRMFSMRNTRTGRTADCFYNEIDQQVTRVQLN</sequence>